<gene>
    <name evidence="2" type="ordered locus">Tfu_1952</name>
</gene>
<evidence type="ECO:0000256" key="1">
    <source>
        <dbReference type="SAM" id="Phobius"/>
    </source>
</evidence>
<protein>
    <submittedName>
        <fullName evidence="2">Uncharacterized protein</fullName>
    </submittedName>
</protein>
<dbReference type="AlphaFoldDB" id="Q47NI4"/>
<keyword evidence="1" id="KW-1133">Transmembrane helix</keyword>
<feature type="transmembrane region" description="Helical" evidence="1">
    <location>
        <begin position="32"/>
        <end position="53"/>
    </location>
</feature>
<sequence length="74" mass="8224">MRCVPRKVRAHRYIGEVAAPDQPEMVSMSPTVYLLMFGLPVVAIVVIIGLAIYQASPVENDEREPGPQQDQSEE</sequence>
<keyword evidence="1" id="KW-0472">Membrane</keyword>
<dbReference type="HOGENOM" id="CLU_2686596_0_0_11"/>
<accession>Q47NI4</accession>
<evidence type="ECO:0000313" key="2">
    <source>
        <dbReference type="EMBL" id="AAZ55985.1"/>
    </source>
</evidence>
<dbReference type="KEGG" id="tfu:Tfu_1952"/>
<organism evidence="2">
    <name type="scientific">Thermobifida fusca (strain YX)</name>
    <dbReference type="NCBI Taxonomy" id="269800"/>
    <lineage>
        <taxon>Bacteria</taxon>
        <taxon>Bacillati</taxon>
        <taxon>Actinomycetota</taxon>
        <taxon>Actinomycetes</taxon>
        <taxon>Streptosporangiales</taxon>
        <taxon>Nocardiopsidaceae</taxon>
        <taxon>Thermobifida</taxon>
    </lineage>
</organism>
<keyword evidence="1" id="KW-0812">Transmembrane</keyword>
<dbReference type="EMBL" id="CP000088">
    <property type="protein sequence ID" value="AAZ55985.1"/>
    <property type="molecule type" value="Genomic_DNA"/>
</dbReference>
<reference evidence="2" key="1">
    <citation type="submission" date="2005-07" db="EMBL/GenBank/DDBJ databases">
        <title>Complete sequence of Thermobifida fusca YX.</title>
        <authorList>
            <consortium name="US DOE Joint Genome Institute"/>
            <person name="Copeland A."/>
            <person name="Lucas S."/>
            <person name="Lapidus A."/>
            <person name="Barry K."/>
            <person name="Detter J.C."/>
            <person name="Glavina T."/>
            <person name="Hammon N."/>
            <person name="Israni S."/>
            <person name="Pitluck S."/>
            <person name="Di Bartolo G."/>
            <person name="Chain P."/>
            <person name="Schmutz J."/>
            <person name="Larimer F."/>
            <person name="Land M."/>
            <person name="Lykidis A."/>
            <person name="Richardson P."/>
        </authorList>
    </citation>
    <scope>NUCLEOTIDE SEQUENCE</scope>
    <source>
        <strain evidence="2">YX</strain>
    </source>
</reference>
<name>Q47NI4_THEFY</name>
<proteinExistence type="predicted"/>